<gene>
    <name evidence="5" type="ORF">ROLI_020320</name>
</gene>
<keyword evidence="6" id="KW-1185">Reference proteome</keyword>
<dbReference type="EMBL" id="CP143423">
    <property type="protein sequence ID" value="WVX48947.1"/>
    <property type="molecule type" value="Genomic_DNA"/>
</dbReference>
<dbReference type="PANTHER" id="PTHR43792:SF8">
    <property type="entry name" value="[RIBOSOMAL PROTEIN US5]-ALANINE N-ACETYLTRANSFERASE"/>
    <property type="match status" value="1"/>
</dbReference>
<proteinExistence type="inferred from homology"/>
<organism evidence="5 6">
    <name type="scientific">Roseobacter fucihabitans</name>
    <dbReference type="NCBI Taxonomy" id="1537242"/>
    <lineage>
        <taxon>Bacteria</taxon>
        <taxon>Pseudomonadati</taxon>
        <taxon>Pseudomonadota</taxon>
        <taxon>Alphaproteobacteria</taxon>
        <taxon>Rhodobacterales</taxon>
        <taxon>Roseobacteraceae</taxon>
        <taxon>Roseobacter</taxon>
    </lineage>
</organism>
<dbReference type="Gene3D" id="3.40.630.30">
    <property type="match status" value="1"/>
</dbReference>
<dbReference type="SUPFAM" id="SSF55729">
    <property type="entry name" value="Acyl-CoA N-acyltransferases (Nat)"/>
    <property type="match status" value="1"/>
</dbReference>
<keyword evidence="2" id="KW-0012">Acyltransferase</keyword>
<evidence type="ECO:0000313" key="6">
    <source>
        <dbReference type="Proteomes" id="UP001318682"/>
    </source>
</evidence>
<evidence type="ECO:0000256" key="1">
    <source>
        <dbReference type="ARBA" id="ARBA00022679"/>
    </source>
</evidence>
<keyword evidence="1" id="KW-0808">Transferase</keyword>
<protein>
    <recommendedName>
        <fullName evidence="4">N-acetyltransferase domain-containing protein</fullName>
    </recommendedName>
</protein>
<evidence type="ECO:0000256" key="2">
    <source>
        <dbReference type="ARBA" id="ARBA00023315"/>
    </source>
</evidence>
<accession>A0ABZ2BSL5</accession>
<dbReference type="InterPro" id="IPR000182">
    <property type="entry name" value="GNAT_dom"/>
</dbReference>
<evidence type="ECO:0000256" key="3">
    <source>
        <dbReference type="ARBA" id="ARBA00038502"/>
    </source>
</evidence>
<feature type="domain" description="N-acetyltransferase" evidence="4">
    <location>
        <begin position="9"/>
        <end position="133"/>
    </location>
</feature>
<dbReference type="RefSeq" id="WP_187430769.1">
    <property type="nucleotide sequence ID" value="NZ_CP143423.1"/>
</dbReference>
<dbReference type="Proteomes" id="UP001318682">
    <property type="component" value="Chromosome"/>
</dbReference>
<dbReference type="InterPro" id="IPR016181">
    <property type="entry name" value="Acyl_CoA_acyltransferase"/>
</dbReference>
<dbReference type="PANTHER" id="PTHR43792">
    <property type="entry name" value="GNAT FAMILY, PUTATIVE (AFU_ORTHOLOGUE AFUA_3G00765)-RELATED-RELATED"/>
    <property type="match status" value="1"/>
</dbReference>
<evidence type="ECO:0000313" key="5">
    <source>
        <dbReference type="EMBL" id="WVX48947.1"/>
    </source>
</evidence>
<dbReference type="InterPro" id="IPR051531">
    <property type="entry name" value="N-acetyltransferase"/>
</dbReference>
<name>A0ABZ2BSL5_9RHOB</name>
<comment type="similarity">
    <text evidence="3">Belongs to the acetyltransferase family. RimJ subfamily.</text>
</comment>
<dbReference type="Pfam" id="PF13302">
    <property type="entry name" value="Acetyltransf_3"/>
    <property type="match status" value="1"/>
</dbReference>
<reference evidence="5 6" key="1">
    <citation type="submission" date="2015-07" db="EMBL/GenBank/DDBJ databases">
        <authorList>
            <person name="Voget S."/>
            <person name="Dogs M."/>
            <person name="Brinkhoff T.H."/>
            <person name="Daniel R."/>
        </authorList>
    </citation>
    <scope>NUCLEOTIDE SEQUENCE [LARGE SCALE GENOMIC DNA]</scope>
    <source>
        <strain evidence="5 6">B14</strain>
    </source>
</reference>
<sequence>MSKSIQTDRLVLRRFRRADALGITKLLGNLSVSRWLTRVPHPYFEHDAQQFIDRHCDKDRALAITLSDEIVGCCAIGNELGYWIGQPFWGRGYVSEATFAMVTRYFHFAQTDLKSSYILGNSGSAKVLRKLGFAPTTHDEAVCASLGRLVTLQRMSLSQERWEARA</sequence>
<evidence type="ECO:0000259" key="4">
    <source>
        <dbReference type="Pfam" id="PF13302"/>
    </source>
</evidence>
<reference evidence="6" key="2">
    <citation type="submission" date="2024-01" db="EMBL/GenBank/DDBJ databases">
        <title>Roseobacter fucihabitans sp. nov., isolated from the brown alga Fucus spiralis.</title>
        <authorList>
            <person name="Hahnke S."/>
            <person name="Berger M."/>
            <person name="Schlingloff A."/>
            <person name="Athale I."/>
            <person name="Neumann-Schaal M."/>
            <person name="Adenaya A."/>
            <person name="Poehlein A."/>
            <person name="Daniel R."/>
            <person name="Pertersen J."/>
            <person name="Brinkhoff T."/>
        </authorList>
    </citation>
    <scope>NUCLEOTIDE SEQUENCE [LARGE SCALE GENOMIC DNA]</scope>
    <source>
        <strain evidence="6">B14</strain>
    </source>
</reference>